<reference evidence="2" key="1">
    <citation type="submission" date="2022-11" db="UniProtKB">
        <authorList>
            <consortium name="WormBaseParasite"/>
        </authorList>
    </citation>
    <scope>IDENTIFICATION</scope>
</reference>
<name>A0AC34FKA0_9BILA</name>
<protein>
    <submittedName>
        <fullName evidence="2">C-type lectin domain-containing protein</fullName>
    </submittedName>
</protein>
<proteinExistence type="predicted"/>
<dbReference type="Proteomes" id="UP000887579">
    <property type="component" value="Unplaced"/>
</dbReference>
<organism evidence="1 2">
    <name type="scientific">Panagrolaimus sp. ES5</name>
    <dbReference type="NCBI Taxonomy" id="591445"/>
    <lineage>
        <taxon>Eukaryota</taxon>
        <taxon>Metazoa</taxon>
        <taxon>Ecdysozoa</taxon>
        <taxon>Nematoda</taxon>
        <taxon>Chromadorea</taxon>
        <taxon>Rhabditida</taxon>
        <taxon>Tylenchina</taxon>
        <taxon>Panagrolaimomorpha</taxon>
        <taxon>Panagrolaimoidea</taxon>
        <taxon>Panagrolaimidae</taxon>
        <taxon>Panagrolaimus</taxon>
    </lineage>
</organism>
<accession>A0AC34FKA0</accession>
<sequence length="208" mass="23610">MFVKLIVLYFCIVAVNAFLCPPNALPSPTKKPDCYVFVEENVYYLEAVKVCDTFAGNLVSIHNMMDNIFITQEALKLFDKSTSLDFWFGMSNIVSGNWSWIDSSPYDFKYWKDESSLNRTDALCGAVLMESGKWINDYCMIKKPFVIICQLLIPTIQIMKATAPAKTKMMNATGAIHFKNKIIAFVNFEVLLHFSKAPVKFYLTGSIS</sequence>
<evidence type="ECO:0000313" key="1">
    <source>
        <dbReference type="Proteomes" id="UP000887579"/>
    </source>
</evidence>
<evidence type="ECO:0000313" key="2">
    <source>
        <dbReference type="WBParaSite" id="ES5_v2.g17685.t1"/>
    </source>
</evidence>
<dbReference type="WBParaSite" id="ES5_v2.g17685.t1">
    <property type="protein sequence ID" value="ES5_v2.g17685.t1"/>
    <property type="gene ID" value="ES5_v2.g17685"/>
</dbReference>